<dbReference type="AlphaFoldDB" id="A0AAV7XAV3"/>
<dbReference type="GO" id="GO:0004748">
    <property type="term" value="F:ribonucleoside-diphosphate reductase activity, thioredoxin disulfide as acceptor"/>
    <property type="evidence" value="ECO:0007669"/>
    <property type="project" value="TreeGrafter"/>
</dbReference>
<reference evidence="1" key="1">
    <citation type="submission" date="2022-12" db="EMBL/GenBank/DDBJ databases">
        <title>Chromosome-level genome assembly of the bean flower thrips Megalurothrips usitatus.</title>
        <authorList>
            <person name="Ma L."/>
            <person name="Liu Q."/>
            <person name="Li H."/>
            <person name="Cai W."/>
        </authorList>
    </citation>
    <scope>NUCLEOTIDE SEQUENCE</scope>
    <source>
        <strain evidence="1">Cailab_2022a</strain>
    </source>
</reference>
<dbReference type="Proteomes" id="UP001075354">
    <property type="component" value="Chromosome 13"/>
</dbReference>
<proteinExistence type="predicted"/>
<accession>A0AAV7XAV3</accession>
<evidence type="ECO:0000313" key="2">
    <source>
        <dbReference type="Proteomes" id="UP001075354"/>
    </source>
</evidence>
<dbReference type="InterPro" id="IPR000358">
    <property type="entry name" value="RNR_small_fam"/>
</dbReference>
<dbReference type="GO" id="GO:0005829">
    <property type="term" value="C:cytosol"/>
    <property type="evidence" value="ECO:0007669"/>
    <property type="project" value="TreeGrafter"/>
</dbReference>
<organism evidence="1 2">
    <name type="scientific">Megalurothrips usitatus</name>
    <name type="common">bean blossom thrips</name>
    <dbReference type="NCBI Taxonomy" id="439358"/>
    <lineage>
        <taxon>Eukaryota</taxon>
        <taxon>Metazoa</taxon>
        <taxon>Ecdysozoa</taxon>
        <taxon>Arthropoda</taxon>
        <taxon>Hexapoda</taxon>
        <taxon>Insecta</taxon>
        <taxon>Pterygota</taxon>
        <taxon>Neoptera</taxon>
        <taxon>Paraneoptera</taxon>
        <taxon>Thysanoptera</taxon>
        <taxon>Terebrantia</taxon>
        <taxon>Thripoidea</taxon>
        <taxon>Thripidae</taxon>
        <taxon>Megalurothrips</taxon>
    </lineage>
</organism>
<evidence type="ECO:0000313" key="1">
    <source>
        <dbReference type="EMBL" id="KAJ1521822.1"/>
    </source>
</evidence>
<dbReference type="PANTHER" id="PTHR23409">
    <property type="entry name" value="RIBONUCLEOSIDE-DIPHOSPHATE REDUCTASE SMALL CHAIN"/>
    <property type="match status" value="1"/>
</dbReference>
<name>A0AAV7XAV3_9NEOP</name>
<sequence length="442" mass="49379">MALVHQDSCECVKSELDLFQLPATQKSIESGSWIHYHPIAPLTDGSSIEFVVPGSSGDEYIDPAHTLLALQVKLTVPGPAAGAQAPDVPEIGPINNWAHSLFSQIDISLNQKTITSPTHTYPYRAYLETLLGYDKNAKESHLTTRLWYKDTPGKMDSRNDENQGYATRANLLRGGRTIDMITNLHCDLFNQEKFLLNGVEMRVKLIRSKAEFHLMGPDNQAPTCQIVGATLVVRKCKINPSILLAHTRALEAASAKYPITRVDCKTVTINSGLRSKIVDSLYLGQLPKRVLVSFVENTTFNGRFSENPFNFKHFDVNFLSLYVDGVQVPSQPLCPDYTSPLSPQFVSAYHTLFSGTGIHHKDEGNAITRDDFNQGYTVYAFDLTPDLSSHTGHWNLQKSGCMRLEVRFSVDLPKTVNLLVYAEFDSVIEIDKYRNVQTDYSS</sequence>
<protein>
    <submittedName>
        <fullName evidence="1">Uncharacterized protein</fullName>
    </submittedName>
</protein>
<gene>
    <name evidence="1" type="ORF">ONE63_003457</name>
</gene>
<comment type="caution">
    <text evidence="1">The sequence shown here is derived from an EMBL/GenBank/DDBJ whole genome shotgun (WGS) entry which is preliminary data.</text>
</comment>
<dbReference type="PANTHER" id="PTHR23409:SF21">
    <property type="entry name" value="CAPSID PROTEIN"/>
    <property type="match status" value="1"/>
</dbReference>
<dbReference type="GO" id="GO:0009263">
    <property type="term" value="P:deoxyribonucleotide biosynthetic process"/>
    <property type="evidence" value="ECO:0007669"/>
    <property type="project" value="InterPro"/>
</dbReference>
<dbReference type="EMBL" id="JAPTSV010000013">
    <property type="protein sequence ID" value="KAJ1521822.1"/>
    <property type="molecule type" value="Genomic_DNA"/>
</dbReference>
<keyword evidence="2" id="KW-1185">Reference proteome</keyword>